<dbReference type="AlphaFoldDB" id="A0A1V3G7W4"/>
<organism evidence="1 2">
    <name type="scientific">Fictibacillus arsenicus</name>
    <dbReference type="NCBI Taxonomy" id="255247"/>
    <lineage>
        <taxon>Bacteria</taxon>
        <taxon>Bacillati</taxon>
        <taxon>Bacillota</taxon>
        <taxon>Bacilli</taxon>
        <taxon>Bacillales</taxon>
        <taxon>Fictibacillaceae</taxon>
        <taxon>Fictibacillus</taxon>
    </lineage>
</organism>
<sequence>MNLEIEMDSININGMLKTSKSNGKKFMSHNVFSTNTLKNIEMMETNLEIEELMDHLVKEGKYVYVNFSSNVMDNELNCIDGNTYLYLNDEEAEEYYEDEEIPTYFIPYKNLRVYEDTSVGYLLKYERNKLHIKSGIIDVTNSSIDIVDDLELLKKPMESYLFNFIK</sequence>
<proteinExistence type="predicted"/>
<comment type="caution">
    <text evidence="1">The sequence shown here is derived from an EMBL/GenBank/DDBJ whole genome shotgun (WGS) entry which is preliminary data.</text>
</comment>
<dbReference type="OrthoDB" id="2970007at2"/>
<evidence type="ECO:0000313" key="1">
    <source>
        <dbReference type="EMBL" id="OOE12490.1"/>
    </source>
</evidence>
<dbReference type="EMBL" id="MQMF01000002">
    <property type="protein sequence ID" value="OOE12490.1"/>
    <property type="molecule type" value="Genomic_DNA"/>
</dbReference>
<reference evidence="1 2" key="1">
    <citation type="submission" date="2016-11" db="EMBL/GenBank/DDBJ databases">
        <authorList>
            <person name="Jaros S."/>
            <person name="Januszkiewicz K."/>
            <person name="Wedrychowicz H."/>
        </authorList>
    </citation>
    <scope>NUCLEOTIDE SEQUENCE [LARGE SCALE GENOMIC DNA]</scope>
    <source>
        <strain evidence="1 2">Con a/3</strain>
    </source>
</reference>
<evidence type="ECO:0000313" key="2">
    <source>
        <dbReference type="Proteomes" id="UP000188597"/>
    </source>
</evidence>
<protein>
    <submittedName>
        <fullName evidence="1">Uncharacterized protein</fullName>
    </submittedName>
</protein>
<gene>
    <name evidence="1" type="ORF">UN64_10415</name>
</gene>
<dbReference type="RefSeq" id="WP_077362393.1">
    <property type="nucleotide sequence ID" value="NZ_MQMF01000002.1"/>
</dbReference>
<name>A0A1V3G7W4_9BACL</name>
<accession>A0A1V3G7W4</accession>
<dbReference type="Proteomes" id="UP000188597">
    <property type="component" value="Unassembled WGS sequence"/>
</dbReference>